<name>A0A165QCM5_9AGAM</name>
<evidence type="ECO:0000313" key="2">
    <source>
        <dbReference type="Proteomes" id="UP000076761"/>
    </source>
</evidence>
<dbReference type="EMBL" id="KV425598">
    <property type="protein sequence ID" value="KZT22236.1"/>
    <property type="molecule type" value="Genomic_DNA"/>
</dbReference>
<feature type="non-terminal residue" evidence="1">
    <location>
        <position position="87"/>
    </location>
</feature>
<dbReference type="AlphaFoldDB" id="A0A165QCM5"/>
<sequence length="87" mass="10280">MDMSARGAKHVDMTIALRFLQQSRRRASFELYTARSVQFIQRESRQLASDDASRLPRRFFRVVLDSRIYIILRLAMYIVTFRVGSHV</sequence>
<protein>
    <submittedName>
        <fullName evidence="1">Uncharacterized protein</fullName>
    </submittedName>
</protein>
<dbReference type="Proteomes" id="UP000076761">
    <property type="component" value="Unassembled WGS sequence"/>
</dbReference>
<accession>A0A165QCM5</accession>
<gene>
    <name evidence="1" type="ORF">NEOLEDRAFT_1138392</name>
</gene>
<reference evidence="1 2" key="1">
    <citation type="journal article" date="2016" name="Mol. Biol. Evol.">
        <title>Comparative Genomics of Early-Diverging Mushroom-Forming Fungi Provides Insights into the Origins of Lignocellulose Decay Capabilities.</title>
        <authorList>
            <person name="Nagy L.G."/>
            <person name="Riley R."/>
            <person name="Tritt A."/>
            <person name="Adam C."/>
            <person name="Daum C."/>
            <person name="Floudas D."/>
            <person name="Sun H."/>
            <person name="Yadav J.S."/>
            <person name="Pangilinan J."/>
            <person name="Larsson K.H."/>
            <person name="Matsuura K."/>
            <person name="Barry K."/>
            <person name="Labutti K."/>
            <person name="Kuo R."/>
            <person name="Ohm R.A."/>
            <person name="Bhattacharya S.S."/>
            <person name="Shirouzu T."/>
            <person name="Yoshinaga Y."/>
            <person name="Martin F.M."/>
            <person name="Grigoriev I.V."/>
            <person name="Hibbett D.S."/>
        </authorList>
    </citation>
    <scope>NUCLEOTIDE SEQUENCE [LARGE SCALE GENOMIC DNA]</scope>
    <source>
        <strain evidence="1 2">HHB14362 ss-1</strain>
    </source>
</reference>
<dbReference type="InParanoid" id="A0A165QCM5"/>
<keyword evidence="2" id="KW-1185">Reference proteome</keyword>
<evidence type="ECO:0000313" key="1">
    <source>
        <dbReference type="EMBL" id="KZT22236.1"/>
    </source>
</evidence>
<proteinExistence type="predicted"/>
<organism evidence="1 2">
    <name type="scientific">Neolentinus lepideus HHB14362 ss-1</name>
    <dbReference type="NCBI Taxonomy" id="1314782"/>
    <lineage>
        <taxon>Eukaryota</taxon>
        <taxon>Fungi</taxon>
        <taxon>Dikarya</taxon>
        <taxon>Basidiomycota</taxon>
        <taxon>Agaricomycotina</taxon>
        <taxon>Agaricomycetes</taxon>
        <taxon>Gloeophyllales</taxon>
        <taxon>Gloeophyllaceae</taxon>
        <taxon>Neolentinus</taxon>
    </lineage>
</organism>